<dbReference type="AlphaFoldDB" id="A0A9P5X363"/>
<organism evidence="1 2">
    <name type="scientific">Macrolepiota fuliginosa MF-IS2</name>
    <dbReference type="NCBI Taxonomy" id="1400762"/>
    <lineage>
        <taxon>Eukaryota</taxon>
        <taxon>Fungi</taxon>
        <taxon>Dikarya</taxon>
        <taxon>Basidiomycota</taxon>
        <taxon>Agaricomycotina</taxon>
        <taxon>Agaricomycetes</taxon>
        <taxon>Agaricomycetidae</taxon>
        <taxon>Agaricales</taxon>
        <taxon>Agaricineae</taxon>
        <taxon>Agaricaceae</taxon>
        <taxon>Macrolepiota</taxon>
    </lineage>
</organism>
<accession>A0A9P5X363</accession>
<comment type="caution">
    <text evidence="1">The sequence shown here is derived from an EMBL/GenBank/DDBJ whole genome shotgun (WGS) entry which is preliminary data.</text>
</comment>
<sequence>MRSSLIFSHLQSGTHTSFPCVRFLCANEGHRNSIHNNHSHHHYHSGTPPINNNNNNNPTPVECELEECGSGGMML</sequence>
<keyword evidence="2" id="KW-1185">Reference proteome</keyword>
<name>A0A9P5X363_9AGAR</name>
<evidence type="ECO:0000313" key="2">
    <source>
        <dbReference type="Proteomes" id="UP000807342"/>
    </source>
</evidence>
<evidence type="ECO:0000313" key="1">
    <source>
        <dbReference type="EMBL" id="KAF9442400.1"/>
    </source>
</evidence>
<dbReference type="Proteomes" id="UP000807342">
    <property type="component" value="Unassembled WGS sequence"/>
</dbReference>
<proteinExistence type="predicted"/>
<protein>
    <submittedName>
        <fullName evidence="1">Uncharacterized protein</fullName>
    </submittedName>
</protein>
<gene>
    <name evidence="1" type="ORF">P691DRAFT_810734</name>
</gene>
<dbReference type="EMBL" id="MU151640">
    <property type="protein sequence ID" value="KAF9442400.1"/>
    <property type="molecule type" value="Genomic_DNA"/>
</dbReference>
<reference evidence="1" key="1">
    <citation type="submission" date="2020-11" db="EMBL/GenBank/DDBJ databases">
        <authorList>
            <consortium name="DOE Joint Genome Institute"/>
            <person name="Ahrendt S."/>
            <person name="Riley R."/>
            <person name="Andreopoulos W."/>
            <person name="Labutti K."/>
            <person name="Pangilinan J."/>
            <person name="Ruiz-Duenas F.J."/>
            <person name="Barrasa J.M."/>
            <person name="Sanchez-Garcia M."/>
            <person name="Camarero S."/>
            <person name="Miyauchi S."/>
            <person name="Serrano A."/>
            <person name="Linde D."/>
            <person name="Babiker R."/>
            <person name="Drula E."/>
            <person name="Ayuso-Fernandez I."/>
            <person name="Pacheco R."/>
            <person name="Padilla G."/>
            <person name="Ferreira P."/>
            <person name="Barriuso J."/>
            <person name="Kellner H."/>
            <person name="Castanera R."/>
            <person name="Alfaro M."/>
            <person name="Ramirez L."/>
            <person name="Pisabarro A.G."/>
            <person name="Kuo A."/>
            <person name="Tritt A."/>
            <person name="Lipzen A."/>
            <person name="He G."/>
            <person name="Yan M."/>
            <person name="Ng V."/>
            <person name="Cullen D."/>
            <person name="Martin F."/>
            <person name="Rosso M.-N."/>
            <person name="Henrissat B."/>
            <person name="Hibbett D."/>
            <person name="Martinez A.T."/>
            <person name="Grigoriev I.V."/>
        </authorList>
    </citation>
    <scope>NUCLEOTIDE SEQUENCE</scope>
    <source>
        <strain evidence="1">MF-IS2</strain>
    </source>
</reference>